<name>A0ACB8Z1M5_CICIN</name>
<reference evidence="1 2" key="2">
    <citation type="journal article" date="2022" name="Mol. Ecol. Resour.">
        <title>The genomes of chicory, endive, great burdock and yacon provide insights into Asteraceae paleo-polyploidization history and plant inulin production.</title>
        <authorList>
            <person name="Fan W."/>
            <person name="Wang S."/>
            <person name="Wang H."/>
            <person name="Wang A."/>
            <person name="Jiang F."/>
            <person name="Liu H."/>
            <person name="Zhao H."/>
            <person name="Xu D."/>
            <person name="Zhang Y."/>
        </authorList>
    </citation>
    <scope>NUCLEOTIDE SEQUENCE [LARGE SCALE GENOMIC DNA]</scope>
    <source>
        <strain evidence="2">cv. Punajuju</strain>
        <tissue evidence="1">Leaves</tissue>
    </source>
</reference>
<sequence length="363" mass="40860">MTGNTKPKQTFNLNSSSLVPIPKNPAEALTSPVWTQAMTDEFRALIDNNTWELIPRRPDMNIIRCMWIFKHKTKSDGSLERYKARLVVMADHNSWTLKMHSFMGTYLRLSSCINLLVLNIDNFPITFVDSNDPFMVSTGLLAKEFAMKDLGPLSYFLGISVTRQDGGLFLSQEKYAQDILSRAKMDTCNPVQTPVDTSGKLSADSGDLIDDPTSYRSLAGALQYLTFTRPDISYAVQQICMHMHAPRSDHLHALKRILRYVKGIQSMGLHMRPGQISSLVSYTDVDWAGCPDTRSSTSGYCIYLGDNLISWSSKRQTTISRSSAEAEYRAVANVVAEICWLKNLLLRIGLPSVPDLYCLLWQH</sequence>
<reference evidence="2" key="1">
    <citation type="journal article" date="2022" name="Mol. Ecol. Resour.">
        <title>The genomes of chicory, endive, great burdock and yacon provide insights into Asteraceae palaeo-polyploidization history and plant inulin production.</title>
        <authorList>
            <person name="Fan W."/>
            <person name="Wang S."/>
            <person name="Wang H."/>
            <person name="Wang A."/>
            <person name="Jiang F."/>
            <person name="Liu H."/>
            <person name="Zhao H."/>
            <person name="Xu D."/>
            <person name="Zhang Y."/>
        </authorList>
    </citation>
    <scope>NUCLEOTIDE SEQUENCE [LARGE SCALE GENOMIC DNA]</scope>
    <source>
        <strain evidence="2">cv. Punajuju</strain>
    </source>
</reference>
<evidence type="ECO:0000313" key="1">
    <source>
        <dbReference type="EMBL" id="KAI3691366.1"/>
    </source>
</evidence>
<accession>A0ACB8Z1M5</accession>
<gene>
    <name evidence="1" type="ORF">L2E82_49714</name>
</gene>
<protein>
    <submittedName>
        <fullName evidence="1">Uncharacterized protein</fullName>
    </submittedName>
</protein>
<organism evidence="1 2">
    <name type="scientific">Cichorium intybus</name>
    <name type="common">Chicory</name>
    <dbReference type="NCBI Taxonomy" id="13427"/>
    <lineage>
        <taxon>Eukaryota</taxon>
        <taxon>Viridiplantae</taxon>
        <taxon>Streptophyta</taxon>
        <taxon>Embryophyta</taxon>
        <taxon>Tracheophyta</taxon>
        <taxon>Spermatophyta</taxon>
        <taxon>Magnoliopsida</taxon>
        <taxon>eudicotyledons</taxon>
        <taxon>Gunneridae</taxon>
        <taxon>Pentapetalae</taxon>
        <taxon>asterids</taxon>
        <taxon>campanulids</taxon>
        <taxon>Asterales</taxon>
        <taxon>Asteraceae</taxon>
        <taxon>Cichorioideae</taxon>
        <taxon>Cichorieae</taxon>
        <taxon>Cichoriinae</taxon>
        <taxon>Cichorium</taxon>
    </lineage>
</organism>
<keyword evidence="2" id="KW-1185">Reference proteome</keyword>
<dbReference type="Proteomes" id="UP001055811">
    <property type="component" value="Linkage Group LG09"/>
</dbReference>
<evidence type="ECO:0000313" key="2">
    <source>
        <dbReference type="Proteomes" id="UP001055811"/>
    </source>
</evidence>
<dbReference type="EMBL" id="CM042017">
    <property type="protein sequence ID" value="KAI3691366.1"/>
    <property type="molecule type" value="Genomic_DNA"/>
</dbReference>
<comment type="caution">
    <text evidence="1">The sequence shown here is derived from an EMBL/GenBank/DDBJ whole genome shotgun (WGS) entry which is preliminary data.</text>
</comment>
<proteinExistence type="predicted"/>